<evidence type="ECO:0000313" key="9">
    <source>
        <dbReference type="EMBL" id="CAB3935085.1"/>
    </source>
</evidence>
<dbReference type="Proteomes" id="UP000494183">
    <property type="component" value="Unassembled WGS sequence"/>
</dbReference>
<accession>A0A6S7F4Q4</accession>
<dbReference type="PANTHER" id="PTHR30251">
    <property type="entry name" value="PILUS ASSEMBLY CHAPERONE"/>
    <property type="match status" value="1"/>
</dbReference>
<keyword evidence="5" id="KW-0143">Chaperone</keyword>
<evidence type="ECO:0000256" key="3">
    <source>
        <dbReference type="ARBA" id="ARBA00022729"/>
    </source>
</evidence>
<evidence type="ECO:0000313" key="10">
    <source>
        <dbReference type="Proteomes" id="UP000494183"/>
    </source>
</evidence>
<keyword evidence="4" id="KW-0574">Periplasm</keyword>
<comment type="similarity">
    <text evidence="2">Belongs to the periplasmic pilus chaperone family.</text>
</comment>
<dbReference type="GO" id="GO:0071555">
    <property type="term" value="P:cell wall organization"/>
    <property type="evidence" value="ECO:0007669"/>
    <property type="project" value="InterPro"/>
</dbReference>
<comment type="subcellular location">
    <subcellularLocation>
        <location evidence="1">Periplasm</location>
    </subcellularLocation>
</comment>
<dbReference type="GO" id="GO:0030288">
    <property type="term" value="C:outer membrane-bounded periplasmic space"/>
    <property type="evidence" value="ECO:0007669"/>
    <property type="project" value="InterPro"/>
</dbReference>
<dbReference type="PANTHER" id="PTHR30251:SF2">
    <property type="entry name" value="FIMBRIAL CHAPERONE YADV-RELATED"/>
    <property type="match status" value="1"/>
</dbReference>
<proteinExistence type="inferred from homology"/>
<feature type="domain" description="Pili assembly chaperone N-terminal" evidence="7">
    <location>
        <begin position="22"/>
        <end position="130"/>
    </location>
</feature>
<evidence type="ECO:0000256" key="6">
    <source>
        <dbReference type="SAM" id="SignalP"/>
    </source>
</evidence>
<evidence type="ECO:0000259" key="7">
    <source>
        <dbReference type="Pfam" id="PF00345"/>
    </source>
</evidence>
<dbReference type="SUPFAM" id="SSF49584">
    <property type="entry name" value="Periplasmic chaperone C-domain"/>
    <property type="match status" value="1"/>
</dbReference>
<dbReference type="SUPFAM" id="SSF49354">
    <property type="entry name" value="PapD-like"/>
    <property type="match status" value="1"/>
</dbReference>
<dbReference type="Pfam" id="PF02753">
    <property type="entry name" value="PapD_C"/>
    <property type="match status" value="1"/>
</dbReference>
<dbReference type="InterPro" id="IPR013783">
    <property type="entry name" value="Ig-like_fold"/>
</dbReference>
<reference evidence="9 10" key="1">
    <citation type="submission" date="2020-04" db="EMBL/GenBank/DDBJ databases">
        <authorList>
            <person name="De Canck E."/>
        </authorList>
    </citation>
    <scope>NUCLEOTIDE SEQUENCE [LARGE SCALE GENOMIC DNA]</scope>
    <source>
        <strain evidence="9 10">LMG 6000</strain>
    </source>
</reference>
<organism evidence="9 10">
    <name type="scientific">Achromobacter insolitus</name>
    <dbReference type="NCBI Taxonomy" id="217204"/>
    <lineage>
        <taxon>Bacteria</taxon>
        <taxon>Pseudomonadati</taxon>
        <taxon>Pseudomonadota</taxon>
        <taxon>Betaproteobacteria</taxon>
        <taxon>Burkholderiales</taxon>
        <taxon>Alcaligenaceae</taxon>
        <taxon>Achromobacter</taxon>
    </lineage>
</organism>
<dbReference type="Pfam" id="PF00345">
    <property type="entry name" value="PapD_N"/>
    <property type="match status" value="1"/>
</dbReference>
<sequence length="232" mass="25544">MLLACAFLASSPSIADVQLAGKNRVIFTGDQRRVLLQLVNSDDSAALANISLDWGDGRQADPHMVVSRPVISIPPHEQGTVEVFYQGVGLPQDRESYFLLSLLSAPLAPSPGNTLQVALRHRYKFFYRPQLSVAPAEAAESLRWQRVRKTGAVKAINPSPYYLTITDLKLQEKSGKNCGIHIPHTMLAPFSEATLQTEGCEKAIERLQYNLVSDSGREHSHVVVVSQPEVET</sequence>
<feature type="domain" description="Pili assembly chaperone C-terminal" evidence="8">
    <location>
        <begin position="157"/>
        <end position="218"/>
    </location>
</feature>
<evidence type="ECO:0000256" key="1">
    <source>
        <dbReference type="ARBA" id="ARBA00004418"/>
    </source>
</evidence>
<name>A0A6S7F4Q4_9BURK</name>
<evidence type="ECO:0000259" key="8">
    <source>
        <dbReference type="Pfam" id="PF02753"/>
    </source>
</evidence>
<gene>
    <name evidence="9" type="primary">yadV</name>
    <name evidence="9" type="ORF">LMG6000_04148</name>
</gene>
<dbReference type="InterPro" id="IPR016147">
    <property type="entry name" value="Pili_assmbl_chaperone_N"/>
</dbReference>
<feature type="chain" id="PRO_5028956514" evidence="6">
    <location>
        <begin position="16"/>
        <end position="232"/>
    </location>
</feature>
<dbReference type="InterPro" id="IPR050643">
    <property type="entry name" value="Periplasmic_pilus_chap"/>
</dbReference>
<dbReference type="PRINTS" id="PR00969">
    <property type="entry name" value="CHAPERONPILI"/>
</dbReference>
<feature type="signal peptide" evidence="6">
    <location>
        <begin position="1"/>
        <end position="15"/>
    </location>
</feature>
<dbReference type="Gene3D" id="2.60.40.10">
    <property type="entry name" value="Immunoglobulins"/>
    <property type="match status" value="2"/>
</dbReference>
<evidence type="ECO:0000256" key="5">
    <source>
        <dbReference type="ARBA" id="ARBA00023186"/>
    </source>
</evidence>
<dbReference type="InterPro" id="IPR001829">
    <property type="entry name" value="Pili_assmbl_chaperone_bac"/>
</dbReference>
<dbReference type="InterPro" id="IPR008962">
    <property type="entry name" value="PapD-like_sf"/>
</dbReference>
<dbReference type="EMBL" id="CADILH010000007">
    <property type="protein sequence ID" value="CAB3935085.1"/>
    <property type="molecule type" value="Genomic_DNA"/>
</dbReference>
<keyword evidence="3 6" id="KW-0732">Signal</keyword>
<dbReference type="AlphaFoldDB" id="A0A6S7F4Q4"/>
<evidence type="ECO:0000256" key="2">
    <source>
        <dbReference type="ARBA" id="ARBA00007399"/>
    </source>
</evidence>
<dbReference type="InterPro" id="IPR036316">
    <property type="entry name" value="Pili_assmbl_chap_C_dom_sf"/>
</dbReference>
<keyword evidence="10" id="KW-1185">Reference proteome</keyword>
<evidence type="ECO:0000256" key="4">
    <source>
        <dbReference type="ARBA" id="ARBA00022764"/>
    </source>
</evidence>
<dbReference type="InterPro" id="IPR016148">
    <property type="entry name" value="Pili_assmbl_chaperone_C"/>
</dbReference>
<protein>
    <submittedName>
        <fullName evidence="9">Putative fimbrial chaperone YadV</fullName>
    </submittedName>
</protein>